<name>I4B7U8_TURPD</name>
<feature type="transmembrane region" description="Helical" evidence="1">
    <location>
        <begin position="12"/>
        <end position="31"/>
    </location>
</feature>
<feature type="domain" description="DUF7088" evidence="3">
    <location>
        <begin position="176"/>
        <end position="244"/>
    </location>
</feature>
<feature type="transmembrane region" description="Helical" evidence="1">
    <location>
        <begin position="37"/>
        <end position="60"/>
    </location>
</feature>
<dbReference type="KEGG" id="tpx:Turpa_2716"/>
<reference evidence="4 5" key="1">
    <citation type="submission" date="2012-06" db="EMBL/GenBank/DDBJ databases">
        <title>The complete chromosome of genome of Turneriella parva DSM 21527.</title>
        <authorList>
            <consortium name="US DOE Joint Genome Institute (JGI-PGF)"/>
            <person name="Lucas S."/>
            <person name="Han J."/>
            <person name="Lapidus A."/>
            <person name="Bruce D."/>
            <person name="Goodwin L."/>
            <person name="Pitluck S."/>
            <person name="Peters L."/>
            <person name="Kyrpides N."/>
            <person name="Mavromatis K."/>
            <person name="Ivanova N."/>
            <person name="Mikhailova N."/>
            <person name="Chertkov O."/>
            <person name="Detter J.C."/>
            <person name="Tapia R."/>
            <person name="Han C."/>
            <person name="Land M."/>
            <person name="Hauser L."/>
            <person name="Markowitz V."/>
            <person name="Cheng J.-F."/>
            <person name="Hugenholtz P."/>
            <person name="Woyke T."/>
            <person name="Wu D."/>
            <person name="Gronow S."/>
            <person name="Wellnitz S."/>
            <person name="Brambilla E."/>
            <person name="Klenk H.-P."/>
            <person name="Eisen J.A."/>
        </authorList>
    </citation>
    <scope>NUCLEOTIDE SEQUENCE [LARGE SCALE GENOMIC DNA]</scope>
    <source>
        <strain evidence="5">ATCC BAA-1111 / DSM 21527 / NCTC 11395 / H</strain>
    </source>
</reference>
<dbReference type="Pfam" id="PF14258">
    <property type="entry name" value="DUF4350"/>
    <property type="match status" value="1"/>
</dbReference>
<keyword evidence="1" id="KW-0812">Transmembrane</keyword>
<keyword evidence="1" id="KW-1133">Transmembrane helix</keyword>
<feature type="transmembrane region" description="Helical" evidence="1">
    <location>
        <begin position="113"/>
        <end position="133"/>
    </location>
</feature>
<dbReference type="Pfam" id="PF23357">
    <property type="entry name" value="DUF7088"/>
    <property type="match status" value="1"/>
</dbReference>
<dbReference type="RefSeq" id="WP_014803857.1">
    <property type="nucleotide sequence ID" value="NC_018020.1"/>
</dbReference>
<feature type="transmembrane region" description="Helical" evidence="1">
    <location>
        <begin position="145"/>
        <end position="163"/>
    </location>
</feature>
<evidence type="ECO:0000259" key="3">
    <source>
        <dbReference type="Pfam" id="PF23357"/>
    </source>
</evidence>
<proteinExistence type="predicted"/>
<dbReference type="InterPro" id="IPR055396">
    <property type="entry name" value="DUF7088"/>
</dbReference>
<accession>I4B7U8</accession>
<dbReference type="Proteomes" id="UP000006048">
    <property type="component" value="Chromosome"/>
</dbReference>
<dbReference type="EMBL" id="CP002959">
    <property type="protein sequence ID" value="AFM13355.1"/>
    <property type="molecule type" value="Genomic_DNA"/>
</dbReference>
<dbReference type="HOGENOM" id="CLU_455559_0_0_12"/>
<evidence type="ECO:0000259" key="2">
    <source>
        <dbReference type="Pfam" id="PF14258"/>
    </source>
</evidence>
<dbReference type="InterPro" id="IPR025646">
    <property type="entry name" value="DUF4350"/>
</dbReference>
<feature type="domain" description="DUF4350" evidence="2">
    <location>
        <begin position="346"/>
        <end position="533"/>
    </location>
</feature>
<gene>
    <name evidence="4" type="ordered locus">Turpa_2716</name>
</gene>
<keyword evidence="1" id="KW-0472">Membrane</keyword>
<feature type="transmembrane region" description="Helical" evidence="1">
    <location>
        <begin position="565"/>
        <end position="586"/>
    </location>
</feature>
<dbReference type="OrthoDB" id="9766228at2"/>
<evidence type="ECO:0000256" key="1">
    <source>
        <dbReference type="SAM" id="Phobius"/>
    </source>
</evidence>
<evidence type="ECO:0000313" key="4">
    <source>
        <dbReference type="EMBL" id="AFM13355.1"/>
    </source>
</evidence>
<organism evidence="4 5">
    <name type="scientific">Turneriella parva (strain ATCC BAA-1111 / DSM 21527 / NCTC 11395 / H)</name>
    <name type="common">Leptospira parva</name>
    <dbReference type="NCBI Taxonomy" id="869212"/>
    <lineage>
        <taxon>Bacteria</taxon>
        <taxon>Pseudomonadati</taxon>
        <taxon>Spirochaetota</taxon>
        <taxon>Spirochaetia</taxon>
        <taxon>Leptospirales</taxon>
        <taxon>Leptospiraceae</taxon>
        <taxon>Turneriella</taxon>
    </lineage>
</organism>
<keyword evidence="5" id="KW-1185">Reference proteome</keyword>
<evidence type="ECO:0000313" key="5">
    <source>
        <dbReference type="Proteomes" id="UP000006048"/>
    </source>
</evidence>
<dbReference type="AlphaFoldDB" id="I4B7U8"/>
<sequence length="599" mass="67245">MTVEKLINLGKQQLNAALLAVLLLFYVASGFSGKSFAYLMLLFLAALLYVGCGVLLYTTFKGADKKNGHFRLLQLAYWLMLAAVFFYTAQADAVWQKVAGESVQTFYERLRQILQILYFTGFATAIVTLLLSMAVKTEARGATQALVTGGGLLVLLVALNYWAHIRPASVDMTLMRRFSLSADSRELLRGIDGEIKVTAFYPFFSEMYRDVELMLRDAAAANAKISYTFIDPLREKNLADEKKVDRIGTILLEAAETEAGKGPRSTRFEILDEDAIKRFERELVSNILQISGKRKNIYYSQGHEEKSVSGPFADDTIAILDENLRALRHHVKQLTPQEGFPGKMPEADAVLIIGPRRDFTLAEKTQLKKYFDAGGKILVAVDPESAADFSFLLGPLKVKLAKERLHSDYALPPGKTTLQSANYSEHAITAPFVKRPEERKLTVFPGAGYFETGSETNADYDINYFVLSHFTSWVDTIRNGMRDDKKEPLASFKIGLAAKAKNNSGRLIFLTDSDFMVNRYIDMQQNKELALRTIAWLAEDEKLTGIVAGKYDDEKVKLTGAKDTVIFHLFLYIYPGLILLVGYIVVRNKKRRLTENREA</sequence>
<feature type="transmembrane region" description="Helical" evidence="1">
    <location>
        <begin position="72"/>
        <end position="93"/>
    </location>
</feature>
<protein>
    <submittedName>
        <fullName evidence="4">ABC-type uncharacterized transport system</fullName>
    </submittedName>
</protein>
<dbReference type="STRING" id="869212.Turpa_2716"/>